<organism evidence="8 9">
    <name type="scientific">Desulfobaculum bizertense DSM 18034</name>
    <dbReference type="NCBI Taxonomy" id="1121442"/>
    <lineage>
        <taxon>Bacteria</taxon>
        <taxon>Pseudomonadati</taxon>
        <taxon>Thermodesulfobacteriota</taxon>
        <taxon>Desulfovibrionia</taxon>
        <taxon>Desulfovibrionales</taxon>
        <taxon>Desulfovibrionaceae</taxon>
        <taxon>Desulfobaculum</taxon>
    </lineage>
</organism>
<dbReference type="InterPro" id="IPR010918">
    <property type="entry name" value="PurM-like_C_dom"/>
</dbReference>
<evidence type="ECO:0000256" key="3">
    <source>
        <dbReference type="ARBA" id="ARBA00022777"/>
    </source>
</evidence>
<proteinExistence type="predicted"/>
<name>A0A1T4WFX5_9BACT</name>
<dbReference type="Gene3D" id="3.30.1330.10">
    <property type="entry name" value="PurM-like, N-terminal domain"/>
    <property type="match status" value="1"/>
</dbReference>
<evidence type="ECO:0000259" key="7">
    <source>
        <dbReference type="Pfam" id="PF02769"/>
    </source>
</evidence>
<dbReference type="Pfam" id="PF00586">
    <property type="entry name" value="AIRS"/>
    <property type="match status" value="1"/>
</dbReference>
<dbReference type="InterPro" id="IPR036676">
    <property type="entry name" value="PurM-like_C_sf"/>
</dbReference>
<dbReference type="SUPFAM" id="SSF56042">
    <property type="entry name" value="PurM C-terminal domain-like"/>
    <property type="match status" value="1"/>
</dbReference>
<dbReference type="GO" id="GO:0005524">
    <property type="term" value="F:ATP binding"/>
    <property type="evidence" value="ECO:0007669"/>
    <property type="project" value="UniProtKB-KW"/>
</dbReference>
<dbReference type="GO" id="GO:0005737">
    <property type="term" value="C:cytoplasm"/>
    <property type="evidence" value="ECO:0007669"/>
    <property type="project" value="TreeGrafter"/>
</dbReference>
<evidence type="ECO:0000256" key="1">
    <source>
        <dbReference type="ARBA" id="ARBA00022679"/>
    </source>
</evidence>
<keyword evidence="2" id="KW-0547">Nucleotide-binding</keyword>
<dbReference type="SUPFAM" id="SSF55326">
    <property type="entry name" value="PurM N-terminal domain-like"/>
    <property type="match status" value="1"/>
</dbReference>
<dbReference type="STRING" id="1121442.SAMN02745702_02192"/>
<reference evidence="8 9" key="1">
    <citation type="submission" date="2017-02" db="EMBL/GenBank/DDBJ databases">
        <authorList>
            <person name="Peterson S.W."/>
        </authorList>
    </citation>
    <scope>NUCLEOTIDE SEQUENCE [LARGE SCALE GENOMIC DNA]</scope>
    <source>
        <strain evidence="8 9">DSM 18034</strain>
    </source>
</reference>
<dbReference type="PANTHER" id="PTHR10256">
    <property type="entry name" value="SELENIDE, WATER DIKINASE"/>
    <property type="match status" value="1"/>
</dbReference>
<evidence type="ECO:0000313" key="9">
    <source>
        <dbReference type="Proteomes" id="UP000189733"/>
    </source>
</evidence>
<dbReference type="Gene3D" id="3.90.650.10">
    <property type="entry name" value="PurM-like C-terminal domain"/>
    <property type="match status" value="1"/>
</dbReference>
<dbReference type="GO" id="GO:0016260">
    <property type="term" value="P:selenocysteine biosynthetic process"/>
    <property type="evidence" value="ECO:0007669"/>
    <property type="project" value="TreeGrafter"/>
</dbReference>
<accession>A0A1T4WFX5</accession>
<feature type="domain" description="PurM-like C-terminal" evidence="7">
    <location>
        <begin position="139"/>
        <end position="311"/>
    </location>
</feature>
<keyword evidence="4" id="KW-0067">ATP-binding</keyword>
<evidence type="ECO:0000256" key="5">
    <source>
        <dbReference type="ARBA" id="ARBA00023266"/>
    </source>
</evidence>
<dbReference type="NCBIfam" id="TIGR00476">
    <property type="entry name" value="selD"/>
    <property type="match status" value="1"/>
</dbReference>
<dbReference type="InterPro" id="IPR036921">
    <property type="entry name" value="PurM-like_N_sf"/>
</dbReference>
<dbReference type="InterPro" id="IPR016188">
    <property type="entry name" value="PurM-like_N"/>
</dbReference>
<evidence type="ECO:0000256" key="2">
    <source>
        <dbReference type="ARBA" id="ARBA00022741"/>
    </source>
</evidence>
<dbReference type="InterPro" id="IPR004536">
    <property type="entry name" value="SPS/SelD"/>
</dbReference>
<evidence type="ECO:0000259" key="6">
    <source>
        <dbReference type="Pfam" id="PF00586"/>
    </source>
</evidence>
<evidence type="ECO:0000313" key="8">
    <source>
        <dbReference type="EMBL" id="SKA76213.1"/>
    </source>
</evidence>
<sequence length="324" mass="34443">MATLEIQPDERLLTGTGDNEDAAVLRFPAGKALVQTVDFLTPVVNDPFRFGRIAAANALSDVYAMGGEPWSVMNIVCFPIKTLDRDILAQALRGGYEAIMEAGAVLAGGHSVEDDEFKYGLSVSGVIDPGHRATNRGLRAGDDLLLTKPIGTGVLSTAIKGRWENSEKMEDEVFRWAGRLNRFGGEAIQKFKLLGATDVTGFGLGGHVLEMAQASHVRVELWPNAVPLLPQVEALAGIGMLPAGSFANRSYCASQVGVHRAVDSVLADLVFDAQTSGGLVLSVPAEKREAVQEFLISHGDLAAHVGHVLPADAPVDAVLNLKNR</sequence>
<dbReference type="PANTHER" id="PTHR10256:SF0">
    <property type="entry name" value="INACTIVE SELENIDE, WATER DIKINASE-LIKE PROTEIN-RELATED"/>
    <property type="match status" value="1"/>
</dbReference>
<keyword evidence="3" id="KW-0418">Kinase</keyword>
<keyword evidence="5" id="KW-0711">Selenium</keyword>
<dbReference type="Proteomes" id="UP000189733">
    <property type="component" value="Unassembled WGS sequence"/>
</dbReference>
<dbReference type="EMBL" id="FUYA01000007">
    <property type="protein sequence ID" value="SKA76213.1"/>
    <property type="molecule type" value="Genomic_DNA"/>
</dbReference>
<keyword evidence="1" id="KW-0808">Transferase</keyword>
<dbReference type="Pfam" id="PF02769">
    <property type="entry name" value="AIRS_C"/>
    <property type="match status" value="1"/>
</dbReference>
<dbReference type="AlphaFoldDB" id="A0A1T4WFX5"/>
<gene>
    <name evidence="8" type="ORF">SAMN02745702_02192</name>
</gene>
<protein>
    <submittedName>
        <fullName evidence="8">Selenophosphate synthase</fullName>
    </submittedName>
</protein>
<feature type="domain" description="PurM-like N-terminal" evidence="6">
    <location>
        <begin position="20"/>
        <end position="127"/>
    </location>
</feature>
<dbReference type="CDD" id="cd02195">
    <property type="entry name" value="SelD"/>
    <property type="match status" value="1"/>
</dbReference>
<dbReference type="PIRSF" id="PIRSF036407">
    <property type="entry name" value="Selenphspht_syn"/>
    <property type="match status" value="1"/>
</dbReference>
<keyword evidence="9" id="KW-1185">Reference proteome</keyword>
<dbReference type="GO" id="GO:0004756">
    <property type="term" value="F:selenide, water dikinase activity"/>
    <property type="evidence" value="ECO:0007669"/>
    <property type="project" value="TreeGrafter"/>
</dbReference>
<evidence type="ECO:0000256" key="4">
    <source>
        <dbReference type="ARBA" id="ARBA00022840"/>
    </source>
</evidence>